<dbReference type="EMBL" id="MDYO01000001">
    <property type="protein sequence ID" value="OQE03968.1"/>
    <property type="molecule type" value="Genomic_DNA"/>
</dbReference>
<gene>
    <name evidence="1" type="ORF">PENSOL_c001G09833</name>
</gene>
<evidence type="ECO:0000313" key="1">
    <source>
        <dbReference type="EMBL" id="OQE03968.1"/>
    </source>
</evidence>
<reference evidence="2" key="1">
    <citation type="journal article" date="2017" name="Nat. Microbiol.">
        <title>Global analysis of biosynthetic gene clusters reveals vast potential of secondary metabolite production in Penicillium species.</title>
        <authorList>
            <person name="Nielsen J.C."/>
            <person name="Grijseels S."/>
            <person name="Prigent S."/>
            <person name="Ji B."/>
            <person name="Dainat J."/>
            <person name="Nielsen K.F."/>
            <person name="Frisvad J.C."/>
            <person name="Workman M."/>
            <person name="Nielsen J."/>
        </authorList>
    </citation>
    <scope>NUCLEOTIDE SEQUENCE [LARGE SCALE GENOMIC DNA]</scope>
    <source>
        <strain evidence="2">IBT 29525</strain>
    </source>
</reference>
<accession>A0A1V6RQV8</accession>
<sequence length="231" mass="25507">MSAFKTSSFARKSAITTSLDRANNEGVFSSTTSSSSRMYTSPLTRFYATPVLSIDLIRPLLLVIVDNNIDTRLGALRLTGSEHITAGAWIKQSIPLTSLCADWRIDSPIILASVLPTTKSKLIILVDTPGRFGSLRPHPELSLVEVPEPLPPELPGPTIVVAAGVPYLVSLIERYAGTRWYRSLACVRACTLSISLIKSGYRFDHPLCTPPQLAHFRLLRVTSFLRWQSRE</sequence>
<organism evidence="1 2">
    <name type="scientific">Penicillium solitum</name>
    <dbReference type="NCBI Taxonomy" id="60172"/>
    <lineage>
        <taxon>Eukaryota</taxon>
        <taxon>Fungi</taxon>
        <taxon>Dikarya</taxon>
        <taxon>Ascomycota</taxon>
        <taxon>Pezizomycotina</taxon>
        <taxon>Eurotiomycetes</taxon>
        <taxon>Eurotiomycetidae</taxon>
        <taxon>Eurotiales</taxon>
        <taxon>Aspergillaceae</taxon>
        <taxon>Penicillium</taxon>
    </lineage>
</organism>
<keyword evidence="2" id="KW-1185">Reference proteome</keyword>
<proteinExistence type="predicted"/>
<dbReference type="Proteomes" id="UP000191612">
    <property type="component" value="Unassembled WGS sequence"/>
</dbReference>
<evidence type="ECO:0000313" key="2">
    <source>
        <dbReference type="Proteomes" id="UP000191612"/>
    </source>
</evidence>
<name>A0A1V6RQV8_9EURO</name>
<protein>
    <submittedName>
        <fullName evidence="1">Uncharacterized protein</fullName>
    </submittedName>
</protein>
<comment type="caution">
    <text evidence="1">The sequence shown here is derived from an EMBL/GenBank/DDBJ whole genome shotgun (WGS) entry which is preliminary data.</text>
</comment>
<dbReference type="AlphaFoldDB" id="A0A1V6RQV8"/>